<evidence type="ECO:0000256" key="2">
    <source>
        <dbReference type="ARBA" id="ARBA00023015"/>
    </source>
</evidence>
<evidence type="ECO:0000259" key="5">
    <source>
        <dbReference type="PROSITE" id="PS50931"/>
    </source>
</evidence>
<evidence type="ECO:0000313" key="6">
    <source>
        <dbReference type="EMBL" id="QBO36152.1"/>
    </source>
</evidence>
<reference evidence="7" key="1">
    <citation type="submission" date="2019-03" db="EMBL/GenBank/DDBJ databases">
        <title>Weissella sp. 26KH-42 Genome sequencing.</title>
        <authorList>
            <person name="Heo J."/>
            <person name="Kim S.-J."/>
            <person name="Kim J.-S."/>
            <person name="Hong S.-B."/>
            <person name="Kwon S.-W."/>
        </authorList>
    </citation>
    <scope>NUCLEOTIDE SEQUENCE [LARGE SCALE GENOMIC DNA]</scope>
    <source>
        <strain evidence="7">26KH-42</strain>
    </source>
</reference>
<keyword evidence="2" id="KW-0805">Transcription regulation</keyword>
<dbReference type="Pfam" id="PF03466">
    <property type="entry name" value="LysR_substrate"/>
    <property type="match status" value="1"/>
</dbReference>
<evidence type="ECO:0000256" key="3">
    <source>
        <dbReference type="ARBA" id="ARBA00023125"/>
    </source>
</evidence>
<dbReference type="Proteomes" id="UP000292886">
    <property type="component" value="Chromosome"/>
</dbReference>
<feature type="domain" description="HTH lysR-type" evidence="5">
    <location>
        <begin position="1"/>
        <end position="58"/>
    </location>
</feature>
<dbReference type="Gene3D" id="1.10.10.10">
    <property type="entry name" value="Winged helix-like DNA-binding domain superfamily/Winged helix DNA-binding domain"/>
    <property type="match status" value="1"/>
</dbReference>
<dbReference type="InterPro" id="IPR036390">
    <property type="entry name" value="WH_DNA-bd_sf"/>
</dbReference>
<dbReference type="PROSITE" id="PS50931">
    <property type="entry name" value="HTH_LYSR"/>
    <property type="match status" value="1"/>
</dbReference>
<dbReference type="InterPro" id="IPR036388">
    <property type="entry name" value="WH-like_DNA-bd_sf"/>
</dbReference>
<organism evidence="6 7">
    <name type="scientific">Periweissella cryptocerci</name>
    <dbReference type="NCBI Taxonomy" id="2506420"/>
    <lineage>
        <taxon>Bacteria</taxon>
        <taxon>Bacillati</taxon>
        <taxon>Bacillota</taxon>
        <taxon>Bacilli</taxon>
        <taxon>Lactobacillales</taxon>
        <taxon>Lactobacillaceae</taxon>
        <taxon>Periweissella</taxon>
    </lineage>
</organism>
<dbReference type="PANTHER" id="PTHR30419:SF24">
    <property type="entry name" value="HTH-TYPE TRANSCRIPTIONAL REGULATOR CZCR"/>
    <property type="match status" value="1"/>
</dbReference>
<dbReference type="AlphaFoldDB" id="A0A4P6YTX1"/>
<dbReference type="CDD" id="cd05466">
    <property type="entry name" value="PBP2_LTTR_substrate"/>
    <property type="match status" value="1"/>
</dbReference>
<keyword evidence="3" id="KW-0238">DNA-binding</keyword>
<dbReference type="RefSeq" id="WP_133363230.1">
    <property type="nucleotide sequence ID" value="NZ_CP037940.1"/>
</dbReference>
<dbReference type="GO" id="GO:0003700">
    <property type="term" value="F:DNA-binding transcription factor activity"/>
    <property type="evidence" value="ECO:0007669"/>
    <property type="project" value="InterPro"/>
</dbReference>
<dbReference type="InterPro" id="IPR050950">
    <property type="entry name" value="HTH-type_LysR_regulators"/>
</dbReference>
<dbReference type="SUPFAM" id="SSF46785">
    <property type="entry name" value="Winged helix' DNA-binding domain"/>
    <property type="match status" value="1"/>
</dbReference>
<dbReference type="GO" id="GO:0005829">
    <property type="term" value="C:cytosol"/>
    <property type="evidence" value="ECO:0007669"/>
    <property type="project" value="TreeGrafter"/>
</dbReference>
<name>A0A4P6YTX1_9LACO</name>
<gene>
    <name evidence="6" type="ORF">EQG49_06605</name>
</gene>
<proteinExistence type="inferred from homology"/>
<dbReference type="Gene3D" id="3.40.190.290">
    <property type="match status" value="1"/>
</dbReference>
<dbReference type="EMBL" id="CP037940">
    <property type="protein sequence ID" value="QBO36152.1"/>
    <property type="molecule type" value="Genomic_DNA"/>
</dbReference>
<sequence length="303" mass="34019">MATYPYQVFATVVDTKTYYRAAELLNVTPSAVSHSITQLENELGFPLFIRNRNGSELTPNGAQILPFVRDILNAESRLHQEVDSINGLLRGTLRIGAFSSASMTWLPKILQNFRKKYPEITIQLAQGSLNDIAERLRQGQLDVGFTALPVDEHLVTYPLINDELYTITPKDFQPATAKVVTEADIHDKIFILQEADYERAIKTTLDQYNVTQNSLSYTIDDPSIIAMVESGLGFGIMPDLTLASFPTYHDKVNVYHFDKDVYRTLVVATPKTHSSAPAVKAFLDEAHSFMLAQYGDKLLWPND</sequence>
<dbReference type="InterPro" id="IPR000847">
    <property type="entry name" value="LysR_HTH_N"/>
</dbReference>
<dbReference type="KEGG" id="wei:EQG49_06605"/>
<keyword evidence="4" id="KW-0804">Transcription</keyword>
<dbReference type="OrthoDB" id="63123at2"/>
<protein>
    <submittedName>
        <fullName evidence="6">LysR family transcriptional regulator</fullName>
    </submittedName>
</protein>
<keyword evidence="7" id="KW-1185">Reference proteome</keyword>
<dbReference type="PRINTS" id="PR00039">
    <property type="entry name" value="HTHLYSR"/>
</dbReference>
<evidence type="ECO:0000256" key="4">
    <source>
        <dbReference type="ARBA" id="ARBA00023163"/>
    </source>
</evidence>
<evidence type="ECO:0000256" key="1">
    <source>
        <dbReference type="ARBA" id="ARBA00009437"/>
    </source>
</evidence>
<dbReference type="GO" id="GO:0003677">
    <property type="term" value="F:DNA binding"/>
    <property type="evidence" value="ECO:0007669"/>
    <property type="project" value="UniProtKB-KW"/>
</dbReference>
<comment type="similarity">
    <text evidence="1">Belongs to the LysR transcriptional regulatory family.</text>
</comment>
<accession>A0A4P6YTX1</accession>
<dbReference type="PANTHER" id="PTHR30419">
    <property type="entry name" value="HTH-TYPE TRANSCRIPTIONAL REGULATOR YBHD"/>
    <property type="match status" value="1"/>
</dbReference>
<dbReference type="InterPro" id="IPR005119">
    <property type="entry name" value="LysR_subst-bd"/>
</dbReference>
<dbReference type="SUPFAM" id="SSF53850">
    <property type="entry name" value="Periplasmic binding protein-like II"/>
    <property type="match status" value="1"/>
</dbReference>
<evidence type="ECO:0000313" key="7">
    <source>
        <dbReference type="Proteomes" id="UP000292886"/>
    </source>
</evidence>
<dbReference type="Pfam" id="PF00126">
    <property type="entry name" value="HTH_1"/>
    <property type="match status" value="1"/>
</dbReference>